<evidence type="ECO:0000256" key="1">
    <source>
        <dbReference type="ARBA" id="ARBA00006739"/>
    </source>
</evidence>
<evidence type="ECO:0000256" key="4">
    <source>
        <dbReference type="SAM" id="Phobius"/>
    </source>
</evidence>
<keyword evidence="4" id="KW-1133">Transmembrane helix</keyword>
<proteinExistence type="inferred from homology"/>
<dbReference type="Pfam" id="PF13641">
    <property type="entry name" value="Glyco_tranf_2_3"/>
    <property type="match status" value="1"/>
</dbReference>
<dbReference type="EMBL" id="QRZH01000022">
    <property type="protein sequence ID" value="RGV48893.1"/>
    <property type="molecule type" value="Genomic_DNA"/>
</dbReference>
<organism evidence="5 6">
    <name type="scientific">Bacteroides fragilis</name>
    <dbReference type="NCBI Taxonomy" id="817"/>
    <lineage>
        <taxon>Bacteria</taxon>
        <taxon>Pseudomonadati</taxon>
        <taxon>Bacteroidota</taxon>
        <taxon>Bacteroidia</taxon>
        <taxon>Bacteroidales</taxon>
        <taxon>Bacteroidaceae</taxon>
        <taxon>Bacteroides</taxon>
    </lineage>
</organism>
<evidence type="ECO:0000313" key="5">
    <source>
        <dbReference type="EMBL" id="RGV48893.1"/>
    </source>
</evidence>
<reference evidence="5 6" key="1">
    <citation type="submission" date="2018-08" db="EMBL/GenBank/DDBJ databases">
        <title>A genome reference for cultivated species of the human gut microbiota.</title>
        <authorList>
            <person name="Zou Y."/>
            <person name="Xue W."/>
            <person name="Luo G."/>
        </authorList>
    </citation>
    <scope>NUCLEOTIDE SEQUENCE [LARGE SCALE GENOMIC DNA]</scope>
    <source>
        <strain evidence="5 6">AF14-26</strain>
    </source>
</reference>
<accession>A0A412XUH5</accession>
<sequence length="403" mass="46009">MILTLIDWILFIPLALCVSYLLVYAIASKFYRSPIYPEADKLHRIAVFFPAYKEDKVIIDSVRSFLEQDYPKEMYDVYVISDHMQDSTNEALRQLPIRLLTTTYEDSSKAKALLLAIRTIQEDGKASGLSDYRLAYMYDIAVVMDADNVTVPGFLSEVNRAYSAGVKSMQAHRVGKNLNTDIALLDGVSEEINNGFFRKGHNVLGLSAGLAGSGMAFQYSWYYEAVDQLRTAGEDKELELLLIEYEMHTVYLDHLPVYDEKTQKKENIKNQRRRWMAAQFSILLRALRFVRDVKEDAGWWRWWPEPDLTNKIVQWMLPPRLVQLAAVFGLTLLATLVSWQAAPKWWVLSAAQVAAMFIPVPARLLNGRLLKALMQVPSLALGTIANLLRLKEANKKFIHTEHG</sequence>
<protein>
    <submittedName>
        <fullName evidence="5">Glycosyltransferase</fullName>
    </submittedName>
</protein>
<gene>
    <name evidence="5" type="ORF">DWW08_19935</name>
</gene>
<dbReference type="RefSeq" id="WP_122143426.1">
    <property type="nucleotide sequence ID" value="NZ_JAFKPL010000001.1"/>
</dbReference>
<feature type="transmembrane region" description="Helical" evidence="4">
    <location>
        <begin position="6"/>
        <end position="27"/>
    </location>
</feature>
<feature type="transmembrane region" description="Helical" evidence="4">
    <location>
        <begin position="345"/>
        <end position="365"/>
    </location>
</feature>
<evidence type="ECO:0000313" key="6">
    <source>
        <dbReference type="Proteomes" id="UP000286270"/>
    </source>
</evidence>
<dbReference type="SUPFAM" id="SSF53448">
    <property type="entry name" value="Nucleotide-diphospho-sugar transferases"/>
    <property type="match status" value="1"/>
</dbReference>
<keyword evidence="4" id="KW-0812">Transmembrane</keyword>
<keyword evidence="3 5" id="KW-0808">Transferase</keyword>
<dbReference type="PANTHER" id="PTHR43630">
    <property type="entry name" value="POLY-BETA-1,6-N-ACETYL-D-GLUCOSAMINE SYNTHASE"/>
    <property type="match status" value="1"/>
</dbReference>
<evidence type="ECO:0000256" key="3">
    <source>
        <dbReference type="ARBA" id="ARBA00022679"/>
    </source>
</evidence>
<name>A0A412XUH5_BACFG</name>
<dbReference type="InterPro" id="IPR029044">
    <property type="entry name" value="Nucleotide-diphossugar_trans"/>
</dbReference>
<dbReference type="GO" id="GO:0016757">
    <property type="term" value="F:glycosyltransferase activity"/>
    <property type="evidence" value="ECO:0007669"/>
    <property type="project" value="UniProtKB-KW"/>
</dbReference>
<comment type="similarity">
    <text evidence="1">Belongs to the glycosyltransferase 2 family.</text>
</comment>
<feature type="transmembrane region" description="Helical" evidence="4">
    <location>
        <begin position="321"/>
        <end position="339"/>
    </location>
</feature>
<comment type="caution">
    <text evidence="5">The sequence shown here is derived from an EMBL/GenBank/DDBJ whole genome shotgun (WGS) entry which is preliminary data.</text>
</comment>
<keyword evidence="4" id="KW-0472">Membrane</keyword>
<evidence type="ECO:0000256" key="2">
    <source>
        <dbReference type="ARBA" id="ARBA00022676"/>
    </source>
</evidence>
<dbReference type="PANTHER" id="PTHR43630:SF1">
    <property type="entry name" value="POLY-BETA-1,6-N-ACETYL-D-GLUCOSAMINE SYNTHASE"/>
    <property type="match status" value="1"/>
</dbReference>
<dbReference type="AlphaFoldDB" id="A0A412XUH5"/>
<dbReference type="Proteomes" id="UP000286270">
    <property type="component" value="Unassembled WGS sequence"/>
</dbReference>
<dbReference type="Gene3D" id="3.90.550.10">
    <property type="entry name" value="Spore Coat Polysaccharide Biosynthesis Protein SpsA, Chain A"/>
    <property type="match status" value="1"/>
</dbReference>
<keyword evidence="2" id="KW-0328">Glycosyltransferase</keyword>